<sequence length="77" mass="8902">MAIISKALLPKQVKTMTIQTGVKRATAQDLYVLDHCLAHTKTDPTELGRSRLDFAMRTRARSVCRPLMRVWSYYNYN</sequence>
<reference evidence="1" key="1">
    <citation type="journal article" date="2013" name="Genetics">
        <title>The draft genome and transcriptome of Panagrellus redivivus are shaped by the harsh demands of a free-living lifestyle.</title>
        <authorList>
            <person name="Srinivasan J."/>
            <person name="Dillman A.R."/>
            <person name="Macchietto M.G."/>
            <person name="Heikkinen L."/>
            <person name="Lakso M."/>
            <person name="Fracchia K.M."/>
            <person name="Antoshechkin I."/>
            <person name="Mortazavi A."/>
            <person name="Wong G."/>
            <person name="Sternberg P.W."/>
        </authorList>
    </citation>
    <scope>NUCLEOTIDE SEQUENCE [LARGE SCALE GENOMIC DNA]</scope>
    <source>
        <strain evidence="1">MT8872</strain>
    </source>
</reference>
<dbReference type="AlphaFoldDB" id="A0A7E5A2A7"/>
<reference evidence="2" key="2">
    <citation type="submission" date="2020-10" db="UniProtKB">
        <authorList>
            <consortium name="WormBaseParasite"/>
        </authorList>
    </citation>
    <scope>IDENTIFICATION</scope>
</reference>
<proteinExistence type="predicted"/>
<keyword evidence="1" id="KW-1185">Reference proteome</keyword>
<evidence type="ECO:0000313" key="1">
    <source>
        <dbReference type="Proteomes" id="UP000492821"/>
    </source>
</evidence>
<name>A0A7E5A2A7_PANRE</name>
<dbReference type="Proteomes" id="UP000492821">
    <property type="component" value="Unassembled WGS sequence"/>
</dbReference>
<organism evidence="1 2">
    <name type="scientific">Panagrellus redivivus</name>
    <name type="common">Microworm</name>
    <dbReference type="NCBI Taxonomy" id="6233"/>
    <lineage>
        <taxon>Eukaryota</taxon>
        <taxon>Metazoa</taxon>
        <taxon>Ecdysozoa</taxon>
        <taxon>Nematoda</taxon>
        <taxon>Chromadorea</taxon>
        <taxon>Rhabditida</taxon>
        <taxon>Tylenchina</taxon>
        <taxon>Panagrolaimomorpha</taxon>
        <taxon>Panagrolaimoidea</taxon>
        <taxon>Panagrolaimidae</taxon>
        <taxon>Panagrellus</taxon>
    </lineage>
</organism>
<accession>A0A7E5A2A7</accession>
<dbReference type="WBParaSite" id="Pan_g9676.t1">
    <property type="protein sequence ID" value="Pan_g9676.t1"/>
    <property type="gene ID" value="Pan_g9676"/>
</dbReference>
<protein>
    <submittedName>
        <fullName evidence="2">Aconitate hydratase</fullName>
    </submittedName>
</protein>
<evidence type="ECO:0000313" key="2">
    <source>
        <dbReference type="WBParaSite" id="Pan_g9676.t1"/>
    </source>
</evidence>